<comment type="caution">
    <text evidence="1">The sequence shown here is derived from an EMBL/GenBank/DDBJ whole genome shotgun (WGS) entry which is preliminary data.</text>
</comment>
<gene>
    <name evidence="1" type="ORF">BE08_45060</name>
</gene>
<dbReference type="EMBL" id="JELY01001839">
    <property type="protein sequence ID" value="KYF54444.1"/>
    <property type="molecule type" value="Genomic_DNA"/>
</dbReference>
<reference evidence="1 2" key="1">
    <citation type="submission" date="2014-02" db="EMBL/GenBank/DDBJ databases">
        <title>The small core and large imbalanced accessory genome model reveals a collaborative survival strategy of Sorangium cellulosum strains in nature.</title>
        <authorList>
            <person name="Han K."/>
            <person name="Peng R."/>
            <person name="Blom J."/>
            <person name="Li Y.-Z."/>
        </authorList>
    </citation>
    <scope>NUCLEOTIDE SEQUENCE [LARGE SCALE GENOMIC DNA]</scope>
    <source>
        <strain evidence="1 2">So0157-25</strain>
    </source>
</reference>
<accession>A0A150PFK9</accession>
<organism evidence="1 2">
    <name type="scientific">Sorangium cellulosum</name>
    <name type="common">Polyangium cellulosum</name>
    <dbReference type="NCBI Taxonomy" id="56"/>
    <lineage>
        <taxon>Bacteria</taxon>
        <taxon>Pseudomonadati</taxon>
        <taxon>Myxococcota</taxon>
        <taxon>Polyangia</taxon>
        <taxon>Polyangiales</taxon>
        <taxon>Polyangiaceae</taxon>
        <taxon>Sorangium</taxon>
    </lineage>
</organism>
<evidence type="ECO:0000313" key="2">
    <source>
        <dbReference type="Proteomes" id="UP000075420"/>
    </source>
</evidence>
<proteinExistence type="predicted"/>
<sequence length="111" mass="12375">MTERVSSTGRAALRESLLQFSAFADALESRAMREAIEACITVLDAPGPLDRRLLAPWLKVVHERAADVFRRGIRETTGTLRAQMLHGLKQAEEDAIWMQQAIDALSRDNAN</sequence>
<name>A0A150PFK9_SORCE</name>
<protein>
    <submittedName>
        <fullName evidence="1">Uncharacterized protein</fullName>
    </submittedName>
</protein>
<evidence type="ECO:0000313" key="1">
    <source>
        <dbReference type="EMBL" id="KYF54444.1"/>
    </source>
</evidence>
<dbReference type="AlphaFoldDB" id="A0A150PFK9"/>
<dbReference type="Proteomes" id="UP000075420">
    <property type="component" value="Unassembled WGS sequence"/>
</dbReference>